<dbReference type="Proteomes" id="UP000538670">
    <property type="component" value="Unassembled WGS sequence"/>
</dbReference>
<sequence>MSLLLALTVQAAVAPQTVTPPPAAPAPSDPPREWSTLPAIPLPPASDDMVRFVRDEVNAGRCVRHQTTQSGQVTVVAPLALRFNAEHGVETIVPVAIGCPTVEQFSAGAAQRMVRRLPYRATLTGDRWYRTVITYTWPG</sequence>
<dbReference type="RefSeq" id="WP_183951022.1">
    <property type="nucleotide sequence ID" value="NZ_JACIDH010000003.1"/>
</dbReference>
<gene>
    <name evidence="2" type="ORF">GGR48_001255</name>
</gene>
<feature type="compositionally biased region" description="Pro residues" evidence="1">
    <location>
        <begin position="18"/>
        <end position="29"/>
    </location>
</feature>
<organism evidence="2 3">
    <name type="scientific">Sphingomonas pseudosanguinis</name>
    <dbReference type="NCBI Taxonomy" id="413712"/>
    <lineage>
        <taxon>Bacteria</taxon>
        <taxon>Pseudomonadati</taxon>
        <taxon>Pseudomonadota</taxon>
        <taxon>Alphaproteobacteria</taxon>
        <taxon>Sphingomonadales</taxon>
        <taxon>Sphingomonadaceae</taxon>
        <taxon>Sphingomonas</taxon>
    </lineage>
</organism>
<reference evidence="2 3" key="1">
    <citation type="submission" date="2020-08" db="EMBL/GenBank/DDBJ databases">
        <title>Genomic Encyclopedia of Type Strains, Phase IV (KMG-IV): sequencing the most valuable type-strain genomes for metagenomic binning, comparative biology and taxonomic classification.</title>
        <authorList>
            <person name="Goeker M."/>
        </authorList>
    </citation>
    <scope>NUCLEOTIDE SEQUENCE [LARGE SCALE GENOMIC DNA]</scope>
    <source>
        <strain evidence="2 3">DSM 19512</strain>
    </source>
</reference>
<evidence type="ECO:0000256" key="1">
    <source>
        <dbReference type="SAM" id="MobiDB-lite"/>
    </source>
</evidence>
<evidence type="ECO:0008006" key="4">
    <source>
        <dbReference type="Google" id="ProtNLM"/>
    </source>
</evidence>
<evidence type="ECO:0000313" key="2">
    <source>
        <dbReference type="EMBL" id="MBB3878836.1"/>
    </source>
</evidence>
<keyword evidence="3" id="KW-1185">Reference proteome</keyword>
<feature type="region of interest" description="Disordered" evidence="1">
    <location>
        <begin position="17"/>
        <end position="44"/>
    </location>
</feature>
<dbReference type="EMBL" id="JACIDH010000003">
    <property type="protein sequence ID" value="MBB3878836.1"/>
    <property type="molecule type" value="Genomic_DNA"/>
</dbReference>
<dbReference type="AlphaFoldDB" id="A0A7W6F2F9"/>
<accession>A0A7W6F2F9</accession>
<protein>
    <recommendedName>
        <fullName evidence="4">TonB C-terminal domain-containing protein</fullName>
    </recommendedName>
</protein>
<comment type="caution">
    <text evidence="2">The sequence shown here is derived from an EMBL/GenBank/DDBJ whole genome shotgun (WGS) entry which is preliminary data.</text>
</comment>
<name>A0A7W6F2F9_9SPHN</name>
<proteinExistence type="predicted"/>
<evidence type="ECO:0000313" key="3">
    <source>
        <dbReference type="Proteomes" id="UP000538670"/>
    </source>
</evidence>